<keyword evidence="1" id="KW-0812">Transmembrane</keyword>
<feature type="transmembrane region" description="Helical" evidence="1">
    <location>
        <begin position="95"/>
        <end position="119"/>
    </location>
</feature>
<sequence length="247" mass="26009">MFTAELTKLKRSSLWLIVVVLPVLALITGTVNFQANSEVLSGGWASFTSQVVLFYGIFFFSMGVSVLCAAVWRAEHRGTNWNHLLASTRRTASLVVAKIVVVLLPLAVMQVILFLGTALVGSTVLHLEGSIPWSFAAVCGIAIAAAVPLVAAQSLLSMLLRPFAVAIAICFFGCMFGVATLSGQLQSLAWALPQAIITRAMNLGSSAIADSGALELGDVIPVLSSSLVLTLVLLGISVATIRAIKLR</sequence>
<dbReference type="RefSeq" id="WP_079706894.1">
    <property type="nucleotide sequence ID" value="NZ_FUZO01000002.1"/>
</dbReference>
<evidence type="ECO:0000256" key="1">
    <source>
        <dbReference type="SAM" id="Phobius"/>
    </source>
</evidence>
<keyword evidence="1" id="KW-1133">Transmembrane helix</keyword>
<dbReference type="EMBL" id="FUZO01000002">
    <property type="protein sequence ID" value="SKC70753.1"/>
    <property type="molecule type" value="Genomic_DNA"/>
</dbReference>
<dbReference type="CDD" id="cd21809">
    <property type="entry name" value="ABC-2_lan_permease-like"/>
    <property type="match status" value="1"/>
</dbReference>
<comment type="caution">
    <text evidence="2">The sequence shown here is derived from an EMBL/GenBank/DDBJ whole genome shotgun (WGS) entry which is preliminary data.</text>
</comment>
<feature type="transmembrane region" description="Helical" evidence="1">
    <location>
        <begin position="12"/>
        <end position="33"/>
    </location>
</feature>
<keyword evidence="1" id="KW-0472">Membrane</keyword>
<evidence type="ECO:0008006" key="4">
    <source>
        <dbReference type="Google" id="ProtNLM"/>
    </source>
</evidence>
<gene>
    <name evidence="2" type="ORF">SAMN06295973_3231</name>
</gene>
<feature type="transmembrane region" description="Helical" evidence="1">
    <location>
        <begin position="131"/>
        <end position="151"/>
    </location>
</feature>
<evidence type="ECO:0000313" key="3">
    <source>
        <dbReference type="Proteomes" id="UP000190827"/>
    </source>
</evidence>
<feature type="transmembrane region" description="Helical" evidence="1">
    <location>
        <begin position="219"/>
        <end position="241"/>
    </location>
</feature>
<name>A0ABY1LPM5_9MICO</name>
<dbReference type="Pfam" id="PF12730">
    <property type="entry name" value="ABC2_membrane_4"/>
    <property type="match status" value="1"/>
</dbReference>
<dbReference type="Proteomes" id="UP000190827">
    <property type="component" value="Unassembled WGS sequence"/>
</dbReference>
<keyword evidence="3" id="KW-1185">Reference proteome</keyword>
<organism evidence="2 3">
    <name type="scientific">Plantibacter cousiniae</name>
    <name type="common">nom. nud.</name>
    <dbReference type="NCBI Taxonomy" id="199709"/>
    <lineage>
        <taxon>Bacteria</taxon>
        <taxon>Bacillati</taxon>
        <taxon>Actinomycetota</taxon>
        <taxon>Actinomycetes</taxon>
        <taxon>Micrococcales</taxon>
        <taxon>Microbacteriaceae</taxon>
        <taxon>Plantibacter</taxon>
    </lineage>
</organism>
<feature type="transmembrane region" description="Helical" evidence="1">
    <location>
        <begin position="163"/>
        <end position="183"/>
    </location>
</feature>
<reference evidence="2 3" key="1">
    <citation type="submission" date="2017-02" db="EMBL/GenBank/DDBJ databases">
        <authorList>
            <person name="Varghese N."/>
            <person name="Submissions S."/>
        </authorList>
    </citation>
    <scope>NUCLEOTIDE SEQUENCE [LARGE SCALE GENOMIC DNA]</scope>
    <source>
        <strain evidence="2 3">VKM Ac-1787</strain>
    </source>
</reference>
<evidence type="ECO:0000313" key="2">
    <source>
        <dbReference type="EMBL" id="SKC70753.1"/>
    </source>
</evidence>
<feature type="transmembrane region" description="Helical" evidence="1">
    <location>
        <begin position="53"/>
        <end position="74"/>
    </location>
</feature>
<accession>A0ABY1LPM5</accession>
<proteinExistence type="predicted"/>
<protein>
    <recommendedName>
        <fullName evidence="4">ABC-2 type transport system permease protein</fullName>
    </recommendedName>
</protein>